<comment type="caution">
    <text evidence="3">The sequence shown here is derived from an EMBL/GenBank/DDBJ whole genome shotgun (WGS) entry which is preliminary data.</text>
</comment>
<name>A0A1Y2CAY5_9FUNG</name>
<dbReference type="Pfam" id="PF00621">
    <property type="entry name" value="RhoGEF"/>
    <property type="match status" value="1"/>
</dbReference>
<feature type="domain" description="DH" evidence="2">
    <location>
        <begin position="342"/>
        <end position="514"/>
    </location>
</feature>
<feature type="region of interest" description="Disordered" evidence="1">
    <location>
        <begin position="1053"/>
        <end position="1076"/>
    </location>
</feature>
<dbReference type="InterPro" id="IPR035899">
    <property type="entry name" value="DBL_dom_sf"/>
</dbReference>
<organism evidence="3 4">
    <name type="scientific">Rhizoclosmatium globosum</name>
    <dbReference type="NCBI Taxonomy" id="329046"/>
    <lineage>
        <taxon>Eukaryota</taxon>
        <taxon>Fungi</taxon>
        <taxon>Fungi incertae sedis</taxon>
        <taxon>Chytridiomycota</taxon>
        <taxon>Chytridiomycota incertae sedis</taxon>
        <taxon>Chytridiomycetes</taxon>
        <taxon>Chytridiales</taxon>
        <taxon>Chytriomycetaceae</taxon>
        <taxon>Rhizoclosmatium</taxon>
    </lineage>
</organism>
<evidence type="ECO:0000259" key="2">
    <source>
        <dbReference type="PROSITE" id="PS50010"/>
    </source>
</evidence>
<dbReference type="SUPFAM" id="SSF48065">
    <property type="entry name" value="DBL homology domain (DH-domain)"/>
    <property type="match status" value="1"/>
</dbReference>
<evidence type="ECO:0000313" key="3">
    <source>
        <dbReference type="EMBL" id="ORY44200.1"/>
    </source>
</evidence>
<evidence type="ECO:0000256" key="1">
    <source>
        <dbReference type="SAM" id="MobiDB-lite"/>
    </source>
</evidence>
<dbReference type="Gene3D" id="1.20.900.10">
    <property type="entry name" value="Dbl homology (DH) domain"/>
    <property type="match status" value="1"/>
</dbReference>
<reference evidence="3 4" key="1">
    <citation type="submission" date="2016-07" db="EMBL/GenBank/DDBJ databases">
        <title>Pervasive Adenine N6-methylation of Active Genes in Fungi.</title>
        <authorList>
            <consortium name="DOE Joint Genome Institute"/>
            <person name="Mondo S.J."/>
            <person name="Dannebaum R.O."/>
            <person name="Kuo R.C."/>
            <person name="Labutti K."/>
            <person name="Haridas S."/>
            <person name="Kuo A."/>
            <person name="Salamov A."/>
            <person name="Ahrendt S.R."/>
            <person name="Lipzen A."/>
            <person name="Sullivan W."/>
            <person name="Andreopoulos W.B."/>
            <person name="Clum A."/>
            <person name="Lindquist E."/>
            <person name="Daum C."/>
            <person name="Ramamoorthy G.K."/>
            <person name="Gryganskyi A."/>
            <person name="Culley D."/>
            <person name="Magnuson J.K."/>
            <person name="James T.Y."/>
            <person name="O'Malley M.A."/>
            <person name="Stajich J.E."/>
            <person name="Spatafora J.W."/>
            <person name="Visel A."/>
            <person name="Grigoriev I.V."/>
        </authorList>
    </citation>
    <scope>NUCLEOTIDE SEQUENCE [LARGE SCALE GENOMIC DNA]</scope>
    <source>
        <strain evidence="3 4">JEL800</strain>
    </source>
</reference>
<dbReference type="PROSITE" id="PS50010">
    <property type="entry name" value="DH_2"/>
    <property type="match status" value="1"/>
</dbReference>
<dbReference type="AlphaFoldDB" id="A0A1Y2CAY5"/>
<proteinExistence type="predicted"/>
<accession>A0A1Y2CAY5</accession>
<sequence>MSTPLSPTTNSSFIGEIGHFLMRSISSKTLSDRIASSPSSVTKSNSSSSLDIKANPSIALACKLNNLEPVFTEAEYVHDGAELSNLSVAGFNVETELGGNCPDQSAQEYMKELKSGAFEFDPTHFYAFGSLEPVGVIIVSIDKEKRNGCVRSKLGVFRYPLDPALSESHDFYKCAAFVLAKFMSRYGYLWTSQSRSSTTTLSETAHDSDHTRYHSVHSMSHKGASESDQKELQAASDAFFASARYSDELTADQLVPLLKSFGNCFKYHPVQHVVVDVYDLTEGVPCFYDVEAVFGVPTVSVFAFDRKGPALIDLFGKDQDLKRPGVDEFKDPGRSPIDEPEKRNGLFMEIYDIEVKYQKNLEMMMDMYACFETRIKEDKAFSMDKYHLINCFPDVSEFKKISAAFSSVLKSKYFDQPKPNMQVYIRLLLEYVDQFEPLILKAVKDVTPFQEMLDKFKDKDDVKMQFEIAYELIQKKNNGTYHDINTLVALPFSRLHYLRSGVTSILQCTPTTHPLSPLFLTTATRIHILSRRIECTMEELEAKTFMIKLGKALDNSEIVSAHRSYLSDYVVEASPLNWEVVSGGVGCGIMLLSDMVLFLGKWQERSGGKVAYRVQRYVVMDDLVAVERDGREIIFVIKYTLNPNAEKNETILRFICESEVYCDNMFREIRHVWISHTWGHCYIGASHKRIPIYVMKRDEISVYYRMLKSVDSLEKAGFKNTVYADVGFVFGIDSSIMENIASQVIKKYTYFGAFSSPKIQTDFLFRTTQSHSIKPHQLHSLHGQETLSSTLFHTSTTPLHFTSPQSPLHTHLRKLHLTTTLHTFPRVSLLRKASFACKQILKTRSRRQSTASLFSNTDTDRASITDSDAGSFYASERGDSSPEKKIGFGFGRVRTMSNVSVDSKGIRAVGTQGRRPTWFRKTVGGTSPVKKRCWDRLSDLEVLRGLCEEIEGREEKMAYNNAAVAAATLPESIVYSRAECIATATRSKLASGFILALRHLLNSAIGPFTFCETFILTRPIQQLLLSKLISVHSTLNNIPNPLHIRLPRRLPLPTRRRETQSLRDAVPLPKRDHAAD</sequence>
<dbReference type="OrthoDB" id="2130870at2759"/>
<dbReference type="EMBL" id="MCGO01000023">
    <property type="protein sequence ID" value="ORY44200.1"/>
    <property type="molecule type" value="Genomic_DNA"/>
</dbReference>
<evidence type="ECO:0000313" key="4">
    <source>
        <dbReference type="Proteomes" id="UP000193642"/>
    </source>
</evidence>
<dbReference type="Proteomes" id="UP000193642">
    <property type="component" value="Unassembled WGS sequence"/>
</dbReference>
<gene>
    <name evidence="3" type="ORF">BCR33DRAFT_717268</name>
</gene>
<keyword evidence="4" id="KW-1185">Reference proteome</keyword>
<dbReference type="InterPro" id="IPR000219">
    <property type="entry name" value="DH_dom"/>
</dbReference>
<protein>
    <recommendedName>
        <fullName evidence="2">DH domain-containing protein</fullName>
    </recommendedName>
</protein>
<dbReference type="GO" id="GO:0005085">
    <property type="term" value="F:guanyl-nucleotide exchange factor activity"/>
    <property type="evidence" value="ECO:0007669"/>
    <property type="project" value="InterPro"/>
</dbReference>